<proteinExistence type="predicted"/>
<comment type="caution">
    <text evidence="1">The sequence shown here is derived from an EMBL/GenBank/DDBJ whole genome shotgun (WGS) entry which is preliminary data.</text>
</comment>
<name>A0A9X3MPJ0_9ACTN</name>
<dbReference type="AlphaFoldDB" id="A0A9X3MPJ0"/>
<dbReference type="Proteomes" id="UP001149140">
    <property type="component" value="Unassembled WGS sequence"/>
</dbReference>
<protein>
    <submittedName>
        <fullName evidence="1">Uncharacterized protein</fullName>
    </submittedName>
</protein>
<reference evidence="1" key="1">
    <citation type="submission" date="2022-10" db="EMBL/GenBank/DDBJ databases">
        <title>The WGS of Solirubrobacter ginsenosidimutans DSM 21036.</title>
        <authorList>
            <person name="Jiang Z."/>
        </authorList>
    </citation>
    <scope>NUCLEOTIDE SEQUENCE</scope>
    <source>
        <strain evidence="1">DSM 21036</strain>
    </source>
</reference>
<evidence type="ECO:0000313" key="1">
    <source>
        <dbReference type="EMBL" id="MDA0160032.1"/>
    </source>
</evidence>
<accession>A0A9X3MPJ0</accession>
<sequence>MSLIYEIRIKGRVGDHLADALGLATVVEPVDTVLRGPVADQEDLHGILARLQDMGLELVEIRQLPPV</sequence>
<dbReference type="EMBL" id="JAPDOD010000004">
    <property type="protein sequence ID" value="MDA0160032.1"/>
    <property type="molecule type" value="Genomic_DNA"/>
</dbReference>
<organism evidence="1 2">
    <name type="scientific">Solirubrobacter ginsenosidimutans</name>
    <dbReference type="NCBI Taxonomy" id="490573"/>
    <lineage>
        <taxon>Bacteria</taxon>
        <taxon>Bacillati</taxon>
        <taxon>Actinomycetota</taxon>
        <taxon>Thermoleophilia</taxon>
        <taxon>Solirubrobacterales</taxon>
        <taxon>Solirubrobacteraceae</taxon>
        <taxon>Solirubrobacter</taxon>
    </lineage>
</organism>
<keyword evidence="2" id="KW-1185">Reference proteome</keyword>
<gene>
    <name evidence="1" type="ORF">OM076_07150</name>
</gene>
<dbReference type="RefSeq" id="WP_270038800.1">
    <property type="nucleotide sequence ID" value="NZ_JAPDOD010000004.1"/>
</dbReference>
<evidence type="ECO:0000313" key="2">
    <source>
        <dbReference type="Proteomes" id="UP001149140"/>
    </source>
</evidence>